<keyword evidence="1" id="KW-0067">ATP-binding</keyword>
<dbReference type="InterPro" id="IPR010285">
    <property type="entry name" value="DNA_helicase_pif1-like_DEAD"/>
</dbReference>
<dbReference type="GO" id="GO:0005524">
    <property type="term" value="F:ATP binding"/>
    <property type="evidence" value="ECO:0007669"/>
    <property type="project" value="UniProtKB-KW"/>
</dbReference>
<dbReference type="EMBL" id="JAACJP010000061">
    <property type="protein sequence ID" value="KAF5368211.1"/>
    <property type="molecule type" value="Genomic_DNA"/>
</dbReference>
<keyword evidence="1" id="KW-0227">DNA damage</keyword>
<feature type="domain" description="DNA helicase Pif1-like DEAD-box helicase" evidence="3">
    <location>
        <begin position="1086"/>
        <end position="1293"/>
    </location>
</feature>
<dbReference type="GO" id="GO:0043139">
    <property type="term" value="F:5'-3' DNA helicase activity"/>
    <property type="evidence" value="ECO:0007669"/>
    <property type="project" value="UniProtKB-EC"/>
</dbReference>
<comment type="caution">
    <text evidence="6">The sequence shown here is derived from an EMBL/GenBank/DDBJ whole genome shotgun (WGS) entry which is preliminary data.</text>
</comment>
<keyword evidence="1" id="KW-0347">Helicase</keyword>
<comment type="similarity">
    <text evidence="1">Belongs to the helicase family.</text>
</comment>
<dbReference type="GO" id="GO:0006310">
    <property type="term" value="P:DNA recombination"/>
    <property type="evidence" value="ECO:0007669"/>
    <property type="project" value="UniProtKB-KW"/>
</dbReference>
<evidence type="ECO:0000256" key="2">
    <source>
        <dbReference type="SAM" id="MobiDB-lite"/>
    </source>
</evidence>
<proteinExistence type="inferred from homology"/>
<feature type="domain" description="DUF6570" evidence="5">
    <location>
        <begin position="1"/>
        <end position="81"/>
    </location>
</feature>
<keyword evidence="1" id="KW-0547">Nucleotide-binding</keyword>
<dbReference type="OrthoDB" id="3259294at2759"/>
<dbReference type="PANTHER" id="PTHR47642">
    <property type="entry name" value="ATP-DEPENDENT DNA HELICASE"/>
    <property type="match status" value="1"/>
</dbReference>
<evidence type="ECO:0000259" key="5">
    <source>
        <dbReference type="Pfam" id="PF20209"/>
    </source>
</evidence>
<protein>
    <recommendedName>
        <fullName evidence="1">ATP-dependent DNA helicase</fullName>
        <ecNumber evidence="1">5.6.2.3</ecNumber>
    </recommendedName>
</protein>
<dbReference type="InterPro" id="IPR051055">
    <property type="entry name" value="PIF1_helicase"/>
</dbReference>
<dbReference type="InterPro" id="IPR025476">
    <property type="entry name" value="Helitron_helicase-like"/>
</dbReference>
<dbReference type="GO" id="GO:0000723">
    <property type="term" value="P:telomere maintenance"/>
    <property type="evidence" value="ECO:0007669"/>
    <property type="project" value="InterPro"/>
</dbReference>
<dbReference type="Pfam" id="PF14214">
    <property type="entry name" value="Helitron_like_N"/>
    <property type="match status" value="1"/>
</dbReference>
<dbReference type="InterPro" id="IPR027417">
    <property type="entry name" value="P-loop_NTPase"/>
</dbReference>
<organism evidence="6 7">
    <name type="scientific">Tricholomella constricta</name>
    <dbReference type="NCBI Taxonomy" id="117010"/>
    <lineage>
        <taxon>Eukaryota</taxon>
        <taxon>Fungi</taxon>
        <taxon>Dikarya</taxon>
        <taxon>Basidiomycota</taxon>
        <taxon>Agaricomycotina</taxon>
        <taxon>Agaricomycetes</taxon>
        <taxon>Agaricomycetidae</taxon>
        <taxon>Agaricales</taxon>
        <taxon>Tricholomatineae</taxon>
        <taxon>Lyophyllaceae</taxon>
        <taxon>Tricholomella</taxon>
    </lineage>
</organism>
<reference evidence="6 7" key="1">
    <citation type="journal article" date="2020" name="ISME J.">
        <title>Uncovering the hidden diversity of litter-decomposition mechanisms in mushroom-forming fungi.</title>
        <authorList>
            <person name="Floudas D."/>
            <person name="Bentzer J."/>
            <person name="Ahren D."/>
            <person name="Johansson T."/>
            <person name="Persson P."/>
            <person name="Tunlid A."/>
        </authorList>
    </citation>
    <scope>NUCLEOTIDE SEQUENCE [LARGE SCALE GENOMIC DNA]</scope>
    <source>
        <strain evidence="6 7">CBS 661.87</strain>
    </source>
</reference>
<evidence type="ECO:0000313" key="6">
    <source>
        <dbReference type="EMBL" id="KAF5368211.1"/>
    </source>
</evidence>
<evidence type="ECO:0000313" key="7">
    <source>
        <dbReference type="Proteomes" id="UP000565441"/>
    </source>
</evidence>
<dbReference type="Proteomes" id="UP000565441">
    <property type="component" value="Unassembled WGS sequence"/>
</dbReference>
<dbReference type="SUPFAM" id="SSF52540">
    <property type="entry name" value="P-loop containing nucleoside triphosphate hydrolases"/>
    <property type="match status" value="2"/>
</dbReference>
<evidence type="ECO:0000256" key="1">
    <source>
        <dbReference type="RuleBase" id="RU363044"/>
    </source>
</evidence>
<accession>A0A8H5LSW1</accession>
<evidence type="ECO:0000259" key="3">
    <source>
        <dbReference type="Pfam" id="PF05970"/>
    </source>
</evidence>
<dbReference type="GO" id="GO:0016787">
    <property type="term" value="F:hydrolase activity"/>
    <property type="evidence" value="ECO:0007669"/>
    <property type="project" value="UniProtKB-KW"/>
</dbReference>
<dbReference type="Pfam" id="PF20209">
    <property type="entry name" value="DUF6570"/>
    <property type="match status" value="1"/>
</dbReference>
<feature type="region of interest" description="Disordered" evidence="2">
    <location>
        <begin position="1675"/>
        <end position="1712"/>
    </location>
</feature>
<dbReference type="Gene3D" id="3.40.50.300">
    <property type="entry name" value="P-loop containing nucleotide triphosphate hydrolases"/>
    <property type="match status" value="1"/>
</dbReference>
<keyword evidence="1" id="KW-0378">Hydrolase</keyword>
<feature type="domain" description="Helitron helicase-like" evidence="4">
    <location>
        <begin position="201"/>
        <end position="419"/>
    </location>
</feature>
<comment type="cofactor">
    <cofactor evidence="1">
        <name>Mg(2+)</name>
        <dbReference type="ChEBI" id="CHEBI:18420"/>
    </cofactor>
</comment>
<evidence type="ECO:0000259" key="4">
    <source>
        <dbReference type="Pfam" id="PF14214"/>
    </source>
</evidence>
<keyword evidence="7" id="KW-1185">Reference proteome</keyword>
<keyword evidence="1" id="KW-0234">DNA repair</keyword>
<dbReference type="EC" id="5.6.2.3" evidence="1"/>
<feature type="compositionally biased region" description="Basic and acidic residues" evidence="2">
    <location>
        <begin position="1689"/>
        <end position="1699"/>
    </location>
</feature>
<dbReference type="GO" id="GO:0006281">
    <property type="term" value="P:DNA repair"/>
    <property type="evidence" value="ECO:0007669"/>
    <property type="project" value="UniProtKB-KW"/>
</dbReference>
<name>A0A8H5LSW1_9AGAR</name>
<gene>
    <name evidence="6" type="ORF">D9615_010534</name>
</gene>
<comment type="catalytic activity">
    <reaction evidence="1">
        <text>ATP + H2O = ADP + phosphate + H(+)</text>
        <dbReference type="Rhea" id="RHEA:13065"/>
        <dbReference type="ChEBI" id="CHEBI:15377"/>
        <dbReference type="ChEBI" id="CHEBI:15378"/>
        <dbReference type="ChEBI" id="CHEBI:30616"/>
        <dbReference type="ChEBI" id="CHEBI:43474"/>
        <dbReference type="ChEBI" id="CHEBI:456216"/>
        <dbReference type="EC" id="5.6.2.3"/>
    </reaction>
</comment>
<dbReference type="Pfam" id="PF05970">
    <property type="entry name" value="PIF1"/>
    <property type="match status" value="1"/>
</dbReference>
<dbReference type="InterPro" id="IPR046700">
    <property type="entry name" value="DUF6570"/>
</dbReference>
<sequence length="2004" mass="224370">MRAHLVAFESPVPKLYDFLPPPVEDLDDVLAILFTGPVVPTTEEFKRTPVLVRRAAVREALEWLVLNHSDYADVGISDENLSKYPEDMPLVSVIYKESLMTKVPEGISVHDNGDEEGIDVGECPFIVHGLTGDQMGTESVEKLKGIAMNHWNSGGRALRVGHMGTPESIYKNPELYPQMFPWLFPYGLGGIGSTGRSDDAHKKHLLMYHDKRFQNDVAFPFAAFSHRQIKASNTGGYLLADKTKFHDITERLLNVNQDVLADISKRMAQGEVVKPVTQDEKNCFQIIRDLDHIGGKVDGSVTSKKYMRNEIWSLVANQGAPSWYITLSPADICNPICLYFADSKEKFEPDIIRSSDERFRLISKNPVAAARFFDFMVKQFIEHVLGFSSDHSGLYGDTAAYYGTVEQQGRLTLHLHLLLWIRNGLTPDEARQAIMDPTSPFQRSLVQYLEAAHQGEFCTGTMDEVRGAVATAEEAPGYKKPTETLPEAPPDICLDGCTACDRCMQLKSWWSRFMFTVDDILLRSNVHTCRSNINKDGTQNKQRQYAGCLDNDRGTCRGRFPRPLFQQTEVDPATGSLNIKKLEGWINTVSAPLTYLFRCNTDVTSLRSGTAIKGVMYYVTKYVTKTSLKTHVIFDVVRSIFHKNTEILGGSAPHQEKARSLMTKIVNLLGVKMEMGSPMICMYLLGNPDHYTSHKFQTFYWQSYVSEVLSAWPDDTGNSNRLPEKVMLIQRNGRVVGLSPVYDYIYRSADLESMSLYDWISQCTRIKGEPAEPTSTDQDVSDDLDDAAVHEVEHQTFPEGGGAGIKKRHGEYTVHRFEDGHPLASTHNILCVYPERRSVPNLVGQALPRHDRGDREYYCTTMLTLFKPWRSGLDLRGNHGSWEEAFLAANFSLRHQTYMKNFNIQYECMDAQDDFHAQLKKGNNTAHLPSWMNLDQSFIADSQQDQQIDDYTYDEGAVVDDESLGISENVGKRYLRRDAIMRDMVNIVNSANWGKPQADLLPEDTDLTPEPPSLDQPGTKWKASVVSARAAILDKRTKNIPADKPPIFWKGADPNVVEVVDRSYLEKKCQTGKWKKTISRIALDFQLNKEQHRAYSIVANHAVNLYAEPLKMYIAGMGGTGKSQVLQALIKFFEARGETHRFVVVAPTGTAAALLGGSTYHYMFGISDMYEQTKNQLSQVKSRLTGVDYVFFDEVSMLSCNNLYQISARLAQVLGNPEIPFGGMNMIFAGDFAQLPPVMGGEDISLYSRKVGTKGNKLIHQQAAIGKALWHQVTVVVILRKNMRQTHNSVDDRKLCTALENMRYKVCTPGDLVFLRSLQSSDSLGRQSVTEKQFRNVSIITSFNADKDAINMVGSKRFAAETNQTLTDFFSEDLVTPPEAVEERAKRKAAGNKTKVKKQQVSVKVQKDLWDAPHSSNSNIIPGKLSLCIGMPVMIRLNSATELCITRGQEGYVHSWQSAQGARGQRILDTLFVRLKDPPKKVQLPALPENVVPLTKTTVGTVCVLPDDSSLNVSRTQVEVLPNFSMTEYASQGKTREWNVVHISNCASHHAMYTSLSRGICAKGTITLQGFSQNIITGGASGALRQEFRELELLDDITSLRYVGKLPKGMHDAGRRNTLIDSFRACKGLDYMPLTVAAAIRWDDARPFLPWVLEDVDWMVLTKASEKAALQPKNNYVPARGTVPGTHVADSRQPKRDLSGTDSASDEMPSQKKVKLTLNANVHGQQQERAADTPLGTPWRENSCAYDATVAILHNVWRRNPLVQTAALKDLNPGSLGLLTAGFTEYAALNEAGLESVRDNLRRELFSLSRTSFPWGQYTSVHAIFDHLLKTSEPVMTSTKVCLRACNNGNSQRVSLSSALIPVLPARANITLQSYVRRFHVQSASKCRVCQRWLTRVHTFLDGPPLLAFDVVRGSPHISLNLSVPIESQDGERNVEYWLVGIVYHGEYHFTCRVFSPAGSVWKHDGMVASGLMIYEGRFADVDLHVLDTRIPIMVVYGRRDLQL</sequence>
<keyword evidence="1" id="KW-0233">DNA recombination</keyword>